<dbReference type="AlphaFoldDB" id="M2S8S3"/>
<dbReference type="eggNOG" id="ENOG502S3RH">
    <property type="taxonomic scope" value="Eukaryota"/>
</dbReference>
<evidence type="ECO:0000256" key="1">
    <source>
        <dbReference type="ARBA" id="ARBA00022676"/>
    </source>
</evidence>
<protein>
    <recommendedName>
        <fullName evidence="7">Nucleotide-diphospho-sugar transferase domain-containing protein</fullName>
    </recommendedName>
</protein>
<dbReference type="RefSeq" id="XP_007700763.1">
    <property type="nucleotide sequence ID" value="XM_007702573.1"/>
</dbReference>
<dbReference type="PANTHER" id="PTHR31306:SF3">
    <property type="entry name" value="NUCLEOTIDE-DIPHOSPHO-SUGAR TRANSFERASE DOMAIN-CONTAINING PROTEIN"/>
    <property type="match status" value="1"/>
</dbReference>
<dbReference type="GO" id="GO:0016757">
    <property type="term" value="F:glycosyltransferase activity"/>
    <property type="evidence" value="ECO:0007669"/>
    <property type="project" value="UniProtKB-KW"/>
</dbReference>
<organism evidence="5 6">
    <name type="scientific">Cochliobolus sativus (strain ND90Pr / ATCC 201652)</name>
    <name type="common">Common root rot and spot blotch fungus</name>
    <name type="synonym">Bipolaris sorokiniana</name>
    <dbReference type="NCBI Taxonomy" id="665912"/>
    <lineage>
        <taxon>Eukaryota</taxon>
        <taxon>Fungi</taxon>
        <taxon>Dikarya</taxon>
        <taxon>Ascomycota</taxon>
        <taxon>Pezizomycotina</taxon>
        <taxon>Dothideomycetes</taxon>
        <taxon>Pleosporomycetidae</taxon>
        <taxon>Pleosporales</taxon>
        <taxon>Pleosporineae</taxon>
        <taxon>Pleosporaceae</taxon>
        <taxon>Bipolaris</taxon>
    </lineage>
</organism>
<keyword evidence="6" id="KW-1185">Reference proteome</keyword>
<evidence type="ECO:0008006" key="7">
    <source>
        <dbReference type="Google" id="ProtNLM"/>
    </source>
</evidence>
<dbReference type="GeneID" id="19133739"/>
<sequence>MLTTQRTCFVIFTIFVFIAAFTSYMAGYHETLLVETPYRKRLAQVFQSITHDPTAPSYVDPAGKHYEGGQNPIWKKRLGKKILIVDIDTRAPTGKNDIFNPERMNWETLKKEGTGLVSMGILNYYLYAAIHGYDYKFYHARDLKGQYATWIRPHVFRELLPKYQFVVHMDAGAMMFNRWGIQKETSMALPWDTEEICNGSSISRDSKGLRVLNGDFIVAQNSTTTLEMLEAWRDCTTETRYKGCANWKTKWSHEQRAFSEYVRYDFNKTPETIVGIPCDDAMGFPGFREYRLNHSTWDEDISDCNGNMIRHYTNGKTHAREAGGASAMQILSAVLQQQLLGHKRVLWYSEPWLNPPPPKILQPAVEEDEEEPPKLSSLLVEE</sequence>
<dbReference type="HOGENOM" id="CLU_039661_0_0_1"/>
<gene>
    <name evidence="5" type="ORF">COCSADRAFT_190922</name>
</gene>
<dbReference type="EMBL" id="KB445644">
    <property type="protein sequence ID" value="EMD63733.1"/>
    <property type="molecule type" value="Genomic_DNA"/>
</dbReference>
<dbReference type="GO" id="GO:0000139">
    <property type="term" value="C:Golgi membrane"/>
    <property type="evidence" value="ECO:0007669"/>
    <property type="project" value="TreeGrafter"/>
</dbReference>
<name>M2S8S3_COCSN</name>
<keyword evidence="4" id="KW-0472">Membrane</keyword>
<evidence type="ECO:0000313" key="6">
    <source>
        <dbReference type="Proteomes" id="UP000016934"/>
    </source>
</evidence>
<keyword evidence="1" id="KW-0328">Glycosyltransferase</keyword>
<evidence type="ECO:0000256" key="2">
    <source>
        <dbReference type="ARBA" id="ARBA00022679"/>
    </source>
</evidence>
<keyword evidence="2" id="KW-0808">Transferase</keyword>
<accession>M2S8S3</accession>
<dbReference type="OrthoDB" id="3763672at2759"/>
<dbReference type="KEGG" id="bsc:COCSADRAFT_190922"/>
<dbReference type="PANTHER" id="PTHR31306">
    <property type="entry name" value="ALPHA-1,6-MANNOSYLTRANSFERASE MNN11-RELATED"/>
    <property type="match status" value="1"/>
</dbReference>
<dbReference type="InterPro" id="IPR008630">
    <property type="entry name" value="Glyco_trans_34"/>
</dbReference>
<evidence type="ECO:0000256" key="4">
    <source>
        <dbReference type="SAM" id="Phobius"/>
    </source>
</evidence>
<proteinExistence type="predicted"/>
<dbReference type="Proteomes" id="UP000016934">
    <property type="component" value="Unassembled WGS sequence"/>
</dbReference>
<feature type="region of interest" description="Disordered" evidence="3">
    <location>
        <begin position="356"/>
        <end position="382"/>
    </location>
</feature>
<evidence type="ECO:0000313" key="5">
    <source>
        <dbReference type="EMBL" id="EMD63733.1"/>
    </source>
</evidence>
<keyword evidence="4" id="KW-1133">Transmembrane helix</keyword>
<dbReference type="GO" id="GO:0006487">
    <property type="term" value="P:protein N-linked glycosylation"/>
    <property type="evidence" value="ECO:0007669"/>
    <property type="project" value="TreeGrafter"/>
</dbReference>
<reference evidence="6" key="2">
    <citation type="journal article" date="2013" name="PLoS Genet.">
        <title>Comparative genome structure, secondary metabolite, and effector coding capacity across Cochliobolus pathogens.</title>
        <authorList>
            <person name="Condon B.J."/>
            <person name="Leng Y."/>
            <person name="Wu D."/>
            <person name="Bushley K.E."/>
            <person name="Ohm R.A."/>
            <person name="Otillar R."/>
            <person name="Martin J."/>
            <person name="Schackwitz W."/>
            <person name="Grimwood J."/>
            <person name="MohdZainudin N."/>
            <person name="Xue C."/>
            <person name="Wang R."/>
            <person name="Manning V.A."/>
            <person name="Dhillon B."/>
            <person name="Tu Z.J."/>
            <person name="Steffenson B.J."/>
            <person name="Salamov A."/>
            <person name="Sun H."/>
            <person name="Lowry S."/>
            <person name="LaButti K."/>
            <person name="Han J."/>
            <person name="Copeland A."/>
            <person name="Lindquist E."/>
            <person name="Barry K."/>
            <person name="Schmutz J."/>
            <person name="Baker S.E."/>
            <person name="Ciuffetti L.M."/>
            <person name="Grigoriev I.V."/>
            <person name="Zhong S."/>
            <person name="Turgeon B.G."/>
        </authorList>
    </citation>
    <scope>NUCLEOTIDE SEQUENCE [LARGE SCALE GENOMIC DNA]</scope>
    <source>
        <strain evidence="6">ND90Pr / ATCC 201652</strain>
    </source>
</reference>
<keyword evidence="4" id="KW-0812">Transmembrane</keyword>
<feature type="transmembrane region" description="Helical" evidence="4">
    <location>
        <begin position="7"/>
        <end position="27"/>
    </location>
</feature>
<evidence type="ECO:0000256" key="3">
    <source>
        <dbReference type="SAM" id="MobiDB-lite"/>
    </source>
</evidence>
<reference evidence="5 6" key="1">
    <citation type="journal article" date="2012" name="PLoS Pathog.">
        <title>Diverse lifestyles and strategies of plant pathogenesis encoded in the genomes of eighteen Dothideomycetes fungi.</title>
        <authorList>
            <person name="Ohm R.A."/>
            <person name="Feau N."/>
            <person name="Henrissat B."/>
            <person name="Schoch C.L."/>
            <person name="Horwitz B.A."/>
            <person name="Barry K.W."/>
            <person name="Condon B.J."/>
            <person name="Copeland A.C."/>
            <person name="Dhillon B."/>
            <person name="Glaser F."/>
            <person name="Hesse C.N."/>
            <person name="Kosti I."/>
            <person name="LaButti K."/>
            <person name="Lindquist E.A."/>
            <person name="Lucas S."/>
            <person name="Salamov A.A."/>
            <person name="Bradshaw R.E."/>
            <person name="Ciuffetti L."/>
            <person name="Hamelin R.C."/>
            <person name="Kema G.H.J."/>
            <person name="Lawrence C."/>
            <person name="Scott J.A."/>
            <person name="Spatafora J.W."/>
            <person name="Turgeon B.G."/>
            <person name="de Wit P.J.G.M."/>
            <person name="Zhong S."/>
            <person name="Goodwin S.B."/>
            <person name="Grigoriev I.V."/>
        </authorList>
    </citation>
    <scope>NUCLEOTIDE SEQUENCE [LARGE SCALE GENOMIC DNA]</scope>
    <source>
        <strain evidence="6">ND90Pr / ATCC 201652</strain>
    </source>
</reference>
<dbReference type="OMA" id="LEAWRDC"/>